<protein>
    <submittedName>
        <fullName evidence="2">Leucine rich repeat domain containing protein</fullName>
    </submittedName>
</protein>
<keyword evidence="3" id="KW-1185">Reference proteome</keyword>
<organism evidence="2 3">
    <name type="scientific">Acanthamoeba castellanii (strain ATCC 30010 / Neff)</name>
    <dbReference type="NCBI Taxonomy" id="1257118"/>
    <lineage>
        <taxon>Eukaryota</taxon>
        <taxon>Amoebozoa</taxon>
        <taxon>Discosea</taxon>
        <taxon>Longamoebia</taxon>
        <taxon>Centramoebida</taxon>
        <taxon>Acanthamoebidae</taxon>
        <taxon>Acanthamoeba</taxon>
    </lineage>
</organism>
<feature type="region of interest" description="Disordered" evidence="1">
    <location>
        <begin position="679"/>
        <end position="707"/>
    </location>
</feature>
<proteinExistence type="predicted"/>
<evidence type="ECO:0000313" key="2">
    <source>
        <dbReference type="EMBL" id="ELR12357.1"/>
    </source>
</evidence>
<dbReference type="GO" id="GO:0019005">
    <property type="term" value="C:SCF ubiquitin ligase complex"/>
    <property type="evidence" value="ECO:0007669"/>
    <property type="project" value="TreeGrafter"/>
</dbReference>
<dbReference type="VEuPathDB" id="AmoebaDB:ACA1_374240"/>
<dbReference type="InterPro" id="IPR032675">
    <property type="entry name" value="LRR_dom_sf"/>
</dbReference>
<dbReference type="SUPFAM" id="SSF52047">
    <property type="entry name" value="RNI-like"/>
    <property type="match status" value="1"/>
</dbReference>
<dbReference type="Proteomes" id="UP000011083">
    <property type="component" value="Unassembled WGS sequence"/>
</dbReference>
<dbReference type="GO" id="GO:0031146">
    <property type="term" value="P:SCF-dependent proteasomal ubiquitin-dependent protein catabolic process"/>
    <property type="evidence" value="ECO:0007669"/>
    <property type="project" value="TreeGrafter"/>
</dbReference>
<dbReference type="RefSeq" id="XP_004334370.1">
    <property type="nucleotide sequence ID" value="XM_004334322.1"/>
</dbReference>
<feature type="compositionally biased region" description="Low complexity" evidence="1">
    <location>
        <begin position="680"/>
        <end position="695"/>
    </location>
</feature>
<dbReference type="KEGG" id="acan:ACA1_374240"/>
<dbReference type="Gene3D" id="3.80.10.10">
    <property type="entry name" value="Ribonuclease Inhibitor"/>
    <property type="match status" value="2"/>
</dbReference>
<accession>L8GH82</accession>
<dbReference type="OrthoDB" id="421226at2759"/>
<evidence type="ECO:0000256" key="1">
    <source>
        <dbReference type="SAM" id="MobiDB-lite"/>
    </source>
</evidence>
<dbReference type="AlphaFoldDB" id="L8GH82"/>
<sequence length="707" mass="78052">MKHYALLPDIRGCNEVRWGGLRALERHCPSLLSLHYDYVVYPPTGSSDRSKLDFTQLRELGIYWDTDYKDMIYALIHANRGLRSLACQAHRQDGTVFDVDHLSACGNLLRGCPNLFSLSVTAYPFDMDFFEELKHHTSLNILSITSSPINFAELESSSLRTLVLVNAYFQKDVTVMCPALEYVRLESCTNHAHLRLELPSLQKAEIIKPLGSHNTPMVDAILEFVEDLARRCPLLKILTLQSLPKDYYSTRDLKIVSASLLKLEITGGTYPTLRDILNCDCPQLIALNLRESNIDNFNLDAILRNCPRLHSLDVTECKQLTASRKLGSLRQLRVLKAHKTNLELGCVLDVLKRCGRLQTVEYSRCHNVVPVSREEAELKKIEEDIKEEAPIEVFNSCLRRLVIDSSFADLHLYALNLASLHTLHFSHTHMLRDHHIAQLVAHSPRLRHLSLFSCASLHQPQFVFPDLLVLNLVSCDSMTRPKIQCPALQLVDIKFCTVDGAVVTSMLADCPRLITLNLLNLGQLVGPLTLDHGSLQKLAMSSCERVSRLRLSLPALKQVELMALPALTAVLFLRPSPQLLRFGLVFCQRVDAGLLQRELADKAESAFVQLIATTTHSPSSSSSSSSSSTSILDPSAFAPAFATSAASSSSSSGGGPLSTITSSLANLSSSLDHFASTLFPPSSSSASSPSSSPSPGEGGEEEKCLLM</sequence>
<name>L8GH82_ACACF</name>
<dbReference type="SUPFAM" id="SSF52058">
    <property type="entry name" value="L domain-like"/>
    <property type="match status" value="1"/>
</dbReference>
<dbReference type="EMBL" id="KB008119">
    <property type="protein sequence ID" value="ELR12357.1"/>
    <property type="molecule type" value="Genomic_DNA"/>
</dbReference>
<dbReference type="GeneID" id="14912903"/>
<dbReference type="STRING" id="1257118.L8GH82"/>
<reference evidence="2 3" key="1">
    <citation type="journal article" date="2013" name="Genome Biol.">
        <title>Genome of Acanthamoeba castellanii highlights extensive lateral gene transfer and early evolution of tyrosine kinase signaling.</title>
        <authorList>
            <person name="Clarke M."/>
            <person name="Lohan A.J."/>
            <person name="Liu B."/>
            <person name="Lagkouvardos I."/>
            <person name="Roy S."/>
            <person name="Zafar N."/>
            <person name="Bertelli C."/>
            <person name="Schilde C."/>
            <person name="Kianianmomeni A."/>
            <person name="Burglin T.R."/>
            <person name="Frech C."/>
            <person name="Turcotte B."/>
            <person name="Kopec K.O."/>
            <person name="Synnott J.M."/>
            <person name="Choo C."/>
            <person name="Paponov I."/>
            <person name="Finkler A."/>
            <person name="Soon Heng Tan C."/>
            <person name="Hutchins A.P."/>
            <person name="Weinmeier T."/>
            <person name="Rattei T."/>
            <person name="Chu J.S."/>
            <person name="Gimenez G."/>
            <person name="Irimia M."/>
            <person name="Rigden D.J."/>
            <person name="Fitzpatrick D.A."/>
            <person name="Lorenzo-Morales J."/>
            <person name="Bateman A."/>
            <person name="Chiu C.H."/>
            <person name="Tang P."/>
            <person name="Hegemann P."/>
            <person name="Fromm H."/>
            <person name="Raoult D."/>
            <person name="Greub G."/>
            <person name="Miranda-Saavedra D."/>
            <person name="Chen N."/>
            <person name="Nash P."/>
            <person name="Ginger M.L."/>
            <person name="Horn M."/>
            <person name="Schaap P."/>
            <person name="Caler L."/>
            <person name="Loftus B."/>
        </authorList>
    </citation>
    <scope>NUCLEOTIDE SEQUENCE [LARGE SCALE GENOMIC DNA]</scope>
    <source>
        <strain evidence="2 3">Neff</strain>
    </source>
</reference>
<gene>
    <name evidence="2" type="ORF">ACA1_374240</name>
</gene>
<evidence type="ECO:0000313" key="3">
    <source>
        <dbReference type="Proteomes" id="UP000011083"/>
    </source>
</evidence>
<dbReference type="PANTHER" id="PTHR13318">
    <property type="entry name" value="PARTNER OF PAIRED, ISOFORM B-RELATED"/>
    <property type="match status" value="1"/>
</dbReference>